<reference evidence="3" key="1">
    <citation type="submission" date="2022-10" db="EMBL/GenBank/DDBJ databases">
        <title>Tapping the CABI collections for fungal endophytes: first genome assemblies for Collariella, Neodidymelliopsis, Ascochyta clinopodiicola, Didymella pomorum, Didymosphaeria variabile, Neocosmospora piperis and Neocucurbitaria cava.</title>
        <authorList>
            <person name="Hill R."/>
        </authorList>
    </citation>
    <scope>NUCLEOTIDE SEQUENCE</scope>
    <source>
        <strain evidence="3">IMI 355082</strain>
    </source>
</reference>
<sequence>MLASPRLTCSSGVVPPIEFASPIQNAELDTKSMDISVQILAIIFRYRLGTHGHSAQWTNGYSKFLAQIYTSVKAGRPLKMCLPAFPFKSPNSRDKVLGHLPDKAEEFALAHLNGLCSAIQDIYAPGASLRIISDGLVYNDLLGVPDKNVWAYGEALRAISVEKEFNHIQFSRLKDLVNVNVPDELDEMTYTTNATNFRLAILNAFGKRDFNVNEKIADDEDTCLTYRGYIKFLETDLKTAFSSAIREKFSDHLRLSIHPSKNENKISISLLPTDTGFTTPWHSTLAIRLDGTVTTGHRETFAANDAYELVYENSRPTYFREKSPLLSWGEDKGGIICEPLYPSGLLVRPAAGPNKMAIQDVDAAKVRALAEVNSPVTLRGFSKTTDRELFVEKSKEFGQPTEWKFGLVLEVKDQGTDSKGLNNVLSAEWMPYHYDGLFKTVKKTNANGEEELVSTPPKFQIFAGVTSSPKDTGFTLFSSSTLVFKYLPESLSLDYLRSLTWGVSTSAFDATKLRGLPLIIDHPTHGQPCLRYHEPWPESKTKFDPTFITIEDKNGPIPKSSQDEICAILDGLLHDRRVAYWHSWEKGDLLVSDNILMMHTRSDFTAGSDRELWRIHFD</sequence>
<evidence type="ECO:0000313" key="4">
    <source>
        <dbReference type="Proteomes" id="UP001140453"/>
    </source>
</evidence>
<keyword evidence="1" id="KW-0560">Oxidoreductase</keyword>
<dbReference type="PANTHER" id="PTHR37285">
    <property type="entry name" value="SPORE WALL MATURATION PROTEIN DIT1"/>
    <property type="match status" value="1"/>
</dbReference>
<dbReference type="Proteomes" id="UP001140453">
    <property type="component" value="Unassembled WGS sequence"/>
</dbReference>
<evidence type="ECO:0000256" key="1">
    <source>
        <dbReference type="ARBA" id="ARBA00023002"/>
    </source>
</evidence>
<dbReference type="InterPro" id="IPR042098">
    <property type="entry name" value="TauD-like_sf"/>
</dbReference>
<feature type="domain" description="TauD/TfdA-like" evidence="2">
    <location>
        <begin position="354"/>
        <end position="615"/>
    </location>
</feature>
<dbReference type="Gene3D" id="3.60.130.10">
    <property type="entry name" value="Clavaminate synthase-like"/>
    <property type="match status" value="1"/>
</dbReference>
<proteinExistence type="predicted"/>
<dbReference type="SUPFAM" id="SSF51197">
    <property type="entry name" value="Clavaminate synthase-like"/>
    <property type="match status" value="1"/>
</dbReference>
<keyword evidence="4" id="KW-1185">Reference proteome</keyword>
<accession>A0A9W8Z4N6</accession>
<dbReference type="InterPro" id="IPR007817">
    <property type="entry name" value="Isocyanide_synthase_DIT1"/>
</dbReference>
<dbReference type="PANTHER" id="PTHR37285:SF5">
    <property type="entry name" value="SPORE WALL MATURATION PROTEIN DIT1"/>
    <property type="match status" value="1"/>
</dbReference>
<dbReference type="OrthoDB" id="429813at2759"/>
<gene>
    <name evidence="3" type="ORF">N0V93_001815</name>
</gene>
<dbReference type="GO" id="GO:0016491">
    <property type="term" value="F:oxidoreductase activity"/>
    <property type="evidence" value="ECO:0007669"/>
    <property type="project" value="UniProtKB-KW"/>
</dbReference>
<comment type="caution">
    <text evidence="3">The sequence shown here is derived from an EMBL/GenBank/DDBJ whole genome shotgun (WGS) entry which is preliminary data.</text>
</comment>
<name>A0A9W8Z4N6_9PEZI</name>
<dbReference type="Pfam" id="PF05141">
    <property type="entry name" value="DIT1_PvcA"/>
    <property type="match status" value="2"/>
</dbReference>
<evidence type="ECO:0000313" key="3">
    <source>
        <dbReference type="EMBL" id="KAJ4397583.1"/>
    </source>
</evidence>
<organism evidence="3 4">
    <name type="scientific">Gnomoniopsis smithogilvyi</name>
    <dbReference type="NCBI Taxonomy" id="1191159"/>
    <lineage>
        <taxon>Eukaryota</taxon>
        <taxon>Fungi</taxon>
        <taxon>Dikarya</taxon>
        <taxon>Ascomycota</taxon>
        <taxon>Pezizomycotina</taxon>
        <taxon>Sordariomycetes</taxon>
        <taxon>Sordariomycetidae</taxon>
        <taxon>Diaporthales</taxon>
        <taxon>Gnomoniaceae</taxon>
        <taxon>Gnomoniopsis</taxon>
    </lineage>
</organism>
<dbReference type="EMBL" id="JAPEVB010000001">
    <property type="protein sequence ID" value="KAJ4397583.1"/>
    <property type="molecule type" value="Genomic_DNA"/>
</dbReference>
<dbReference type="InterPro" id="IPR003819">
    <property type="entry name" value="TauD/TfdA-like"/>
</dbReference>
<protein>
    <recommendedName>
        <fullName evidence="2">TauD/TfdA-like domain-containing protein</fullName>
    </recommendedName>
</protein>
<dbReference type="Pfam" id="PF02668">
    <property type="entry name" value="TauD"/>
    <property type="match status" value="1"/>
</dbReference>
<evidence type="ECO:0000259" key="2">
    <source>
        <dbReference type="Pfam" id="PF02668"/>
    </source>
</evidence>
<dbReference type="AlphaFoldDB" id="A0A9W8Z4N6"/>